<evidence type="ECO:0008006" key="4">
    <source>
        <dbReference type="Google" id="ProtNLM"/>
    </source>
</evidence>
<accession>A0ABR9R1Z0</accession>
<proteinExistence type="predicted"/>
<evidence type="ECO:0000313" key="3">
    <source>
        <dbReference type="Proteomes" id="UP000768567"/>
    </source>
</evidence>
<organism evidence="2 3">
    <name type="scientific">Gemmiger gallinarum</name>
    <dbReference type="NCBI Taxonomy" id="2779354"/>
    <lineage>
        <taxon>Bacteria</taxon>
        <taxon>Bacillati</taxon>
        <taxon>Bacillota</taxon>
        <taxon>Clostridia</taxon>
        <taxon>Eubacteriales</taxon>
        <taxon>Gemmiger</taxon>
    </lineage>
</organism>
<protein>
    <recommendedName>
        <fullName evidence="4">YcxB-like protein domain-containing protein</fullName>
    </recommendedName>
</protein>
<evidence type="ECO:0000256" key="1">
    <source>
        <dbReference type="SAM" id="Phobius"/>
    </source>
</evidence>
<sequence length="366" mass="40000">MQWQYTMTKQEVRAQFRALTRVEGSIANRQMHRMRLLAPLALAAAMIVFALIQLGGLPTEETMGEAVFLLVITALMALLFWAITPGMYVSMQMSALRCSLPDMTSRPYRITLADGMLTLDGPGIAGQKGRIHVPAASIRTVQTDRAGLVLVMHSGAGFLMPLSAFSEEKSLPYSRGLFEEAMKTRPTGQEEQKSPAAPVRTGFVPDGKGGGTFVQKIDREQALLLLRERTVAVLKTGTYWRRKWPALALIALGAGYLTFLYGWVGLVLTAVVVAVVLYGMWRGSDSVLDRMCGTFTWQFGPEEILLSDGRGGSWQVPYAGTLLETPHAWVLCGPGGVAAYSFARAAFENEAEQQAFLDMLNARLGA</sequence>
<dbReference type="Proteomes" id="UP000768567">
    <property type="component" value="Unassembled WGS sequence"/>
</dbReference>
<keyword evidence="1" id="KW-0472">Membrane</keyword>
<name>A0ABR9R1Z0_9FIRM</name>
<comment type="caution">
    <text evidence="2">The sequence shown here is derived from an EMBL/GenBank/DDBJ whole genome shotgun (WGS) entry which is preliminary data.</text>
</comment>
<feature type="transmembrane region" description="Helical" evidence="1">
    <location>
        <begin position="146"/>
        <end position="165"/>
    </location>
</feature>
<reference evidence="2 3" key="1">
    <citation type="submission" date="2020-10" db="EMBL/GenBank/DDBJ databases">
        <title>ChiBAC.</title>
        <authorList>
            <person name="Zenner C."/>
            <person name="Hitch T.C.A."/>
            <person name="Clavel T."/>
        </authorList>
    </citation>
    <scope>NUCLEOTIDE SEQUENCE [LARGE SCALE GENOMIC DNA]</scope>
    <source>
        <strain evidence="2 3">DSM 109015</strain>
    </source>
</reference>
<evidence type="ECO:0000313" key="2">
    <source>
        <dbReference type="EMBL" id="MBE5037160.1"/>
    </source>
</evidence>
<dbReference type="EMBL" id="JADCKC010000001">
    <property type="protein sequence ID" value="MBE5037160.1"/>
    <property type="molecule type" value="Genomic_DNA"/>
</dbReference>
<gene>
    <name evidence="2" type="ORF">INF35_05105</name>
</gene>
<feature type="transmembrane region" description="Helical" evidence="1">
    <location>
        <begin position="36"/>
        <end position="54"/>
    </location>
</feature>
<keyword evidence="1" id="KW-1133">Transmembrane helix</keyword>
<feature type="transmembrane region" description="Helical" evidence="1">
    <location>
        <begin position="248"/>
        <end position="281"/>
    </location>
</feature>
<feature type="transmembrane region" description="Helical" evidence="1">
    <location>
        <begin position="66"/>
        <end position="89"/>
    </location>
</feature>
<keyword evidence="1" id="KW-0812">Transmembrane</keyword>
<dbReference type="RefSeq" id="WP_193500409.1">
    <property type="nucleotide sequence ID" value="NZ_JADCKC010000001.1"/>
</dbReference>
<keyword evidence="3" id="KW-1185">Reference proteome</keyword>